<gene>
    <name evidence="2" type="primary">LOC142174324</name>
</gene>
<reference evidence="2" key="2">
    <citation type="submission" date="2025-08" db="UniProtKB">
        <authorList>
            <consortium name="RefSeq"/>
        </authorList>
    </citation>
    <scope>IDENTIFICATION</scope>
    <source>
        <tissue evidence="2">Leaf</tissue>
    </source>
</reference>
<organism evidence="1 2">
    <name type="scientific">Nicotiana tabacum</name>
    <name type="common">Common tobacco</name>
    <dbReference type="NCBI Taxonomy" id="4097"/>
    <lineage>
        <taxon>Eukaryota</taxon>
        <taxon>Viridiplantae</taxon>
        <taxon>Streptophyta</taxon>
        <taxon>Embryophyta</taxon>
        <taxon>Tracheophyta</taxon>
        <taxon>Spermatophyta</taxon>
        <taxon>Magnoliopsida</taxon>
        <taxon>eudicotyledons</taxon>
        <taxon>Gunneridae</taxon>
        <taxon>Pentapetalae</taxon>
        <taxon>asterids</taxon>
        <taxon>lamiids</taxon>
        <taxon>Solanales</taxon>
        <taxon>Solanaceae</taxon>
        <taxon>Nicotianoideae</taxon>
        <taxon>Nicotianeae</taxon>
        <taxon>Nicotiana</taxon>
    </lineage>
</organism>
<reference evidence="1" key="1">
    <citation type="journal article" date="2014" name="Nat. Commun.">
        <title>The tobacco genome sequence and its comparison with those of tomato and potato.</title>
        <authorList>
            <person name="Sierro N."/>
            <person name="Battey J.N."/>
            <person name="Ouadi S."/>
            <person name="Bakaher N."/>
            <person name="Bovet L."/>
            <person name="Willig A."/>
            <person name="Goepfert S."/>
            <person name="Peitsch M.C."/>
            <person name="Ivanov N.V."/>
        </authorList>
    </citation>
    <scope>NUCLEOTIDE SEQUENCE [LARGE SCALE GENOMIC DNA]</scope>
</reference>
<keyword evidence="1" id="KW-1185">Reference proteome</keyword>
<name>A0AC58TG62_TOBAC</name>
<accession>A0AC58TG62</accession>
<protein>
    <submittedName>
        <fullName evidence="2">Uncharacterized protein LOC142174324</fullName>
    </submittedName>
</protein>
<evidence type="ECO:0000313" key="2">
    <source>
        <dbReference type="RefSeq" id="XP_075096205.1"/>
    </source>
</evidence>
<sequence length="151" mass="17376">MGSWKNSGNATTIWATTVNNIREATREVLGFTKGYPGRRIGDWWWNTEVQGKVEVKKVTYLKLVECTNKEEKRKNWECYKMAKKEAKLAVTTAKTTAFGCMNAKLGSKYGDKKLYRLAKVREGNGHDLDQVKCIKDEDDIILMKDAHIRQR</sequence>
<dbReference type="RefSeq" id="XP_075096205.1">
    <property type="nucleotide sequence ID" value="XM_075240104.1"/>
</dbReference>
<dbReference type="Proteomes" id="UP000790787">
    <property type="component" value="Chromosome 20"/>
</dbReference>
<evidence type="ECO:0000313" key="1">
    <source>
        <dbReference type="Proteomes" id="UP000790787"/>
    </source>
</evidence>
<proteinExistence type="predicted"/>